<dbReference type="OrthoDB" id="4832786at2"/>
<dbReference type="Pfam" id="PF20226">
    <property type="entry name" value="DUF6585"/>
    <property type="match status" value="1"/>
</dbReference>
<evidence type="ECO:0000313" key="2">
    <source>
        <dbReference type="Proteomes" id="UP000176101"/>
    </source>
</evidence>
<keyword evidence="2" id="KW-1185">Reference proteome</keyword>
<sequence>MDQQPCPEPTASASALAERRGLGDWSGYTALPRKRMFSRKWEDARLYLYQGGVVVTGPQGHEAAYDWRSTRVLMNRVTVNGGLMEARYTLVDPAGEALAVGPGGPGLLKSQMTRLGINSMVSGAEFLYPGDWGNAIQEAITRAQLPEALARIQRGGAVEFGDITADGQGLSDRKRTAPWPSISEIGLSNGTFSCSDSRGRALLSMHHVPQIPNVYLLLNLSQRLRG</sequence>
<dbReference type="Proteomes" id="UP000176101">
    <property type="component" value="Unassembled WGS sequence"/>
</dbReference>
<accession>A0A1E7JXF6</accession>
<dbReference type="RefSeq" id="WP_070198260.1">
    <property type="nucleotide sequence ID" value="NZ_LJGU01000142.1"/>
</dbReference>
<dbReference type="InterPro" id="IPR046492">
    <property type="entry name" value="DUF6585"/>
</dbReference>
<name>A0A1E7JXF6_9ACTN</name>
<protein>
    <submittedName>
        <fullName evidence="1">Uncharacterized protein</fullName>
    </submittedName>
</protein>
<reference evidence="1 2" key="1">
    <citation type="journal article" date="2016" name="Front. Microbiol.">
        <title>Comparative Genomics Analysis of Streptomyces Species Reveals Their Adaptation to the Marine Environment and Their Diversity at the Genomic Level.</title>
        <authorList>
            <person name="Tian X."/>
            <person name="Zhang Z."/>
            <person name="Yang T."/>
            <person name="Chen M."/>
            <person name="Li J."/>
            <person name="Chen F."/>
            <person name="Yang J."/>
            <person name="Li W."/>
            <person name="Zhang B."/>
            <person name="Zhang Z."/>
            <person name="Wu J."/>
            <person name="Zhang C."/>
            <person name="Long L."/>
            <person name="Xiao J."/>
        </authorList>
    </citation>
    <scope>NUCLEOTIDE SEQUENCE [LARGE SCALE GENOMIC DNA]</scope>
    <source>
        <strain evidence="1 2">SCSIO 02100</strain>
    </source>
</reference>
<evidence type="ECO:0000313" key="1">
    <source>
        <dbReference type="EMBL" id="OEU96347.1"/>
    </source>
</evidence>
<gene>
    <name evidence="1" type="ORF">AN216_21035</name>
</gene>
<dbReference type="AlphaFoldDB" id="A0A1E7JXF6"/>
<comment type="caution">
    <text evidence="1">The sequence shown here is derived from an EMBL/GenBank/DDBJ whole genome shotgun (WGS) entry which is preliminary data.</text>
</comment>
<proteinExistence type="predicted"/>
<dbReference type="EMBL" id="LJGU01000142">
    <property type="protein sequence ID" value="OEU96347.1"/>
    <property type="molecule type" value="Genomic_DNA"/>
</dbReference>
<organism evidence="1 2">
    <name type="scientific">Streptomyces oceani</name>
    <dbReference type="NCBI Taxonomy" id="1075402"/>
    <lineage>
        <taxon>Bacteria</taxon>
        <taxon>Bacillati</taxon>
        <taxon>Actinomycetota</taxon>
        <taxon>Actinomycetes</taxon>
        <taxon>Kitasatosporales</taxon>
        <taxon>Streptomycetaceae</taxon>
        <taxon>Streptomyces</taxon>
    </lineage>
</organism>